<protein>
    <submittedName>
        <fullName evidence="1">Uncharacterized protein</fullName>
    </submittedName>
</protein>
<accession>A0ACB6Q9Y1</accession>
<dbReference type="Proteomes" id="UP000799755">
    <property type="component" value="Unassembled WGS sequence"/>
</dbReference>
<evidence type="ECO:0000313" key="2">
    <source>
        <dbReference type="Proteomes" id="UP000799755"/>
    </source>
</evidence>
<reference evidence="1" key="1">
    <citation type="journal article" date="2020" name="Stud. Mycol.">
        <title>101 Dothideomycetes genomes: a test case for predicting lifestyles and emergence of pathogens.</title>
        <authorList>
            <person name="Haridas S."/>
            <person name="Albert R."/>
            <person name="Binder M."/>
            <person name="Bloem J."/>
            <person name="Labutti K."/>
            <person name="Salamov A."/>
            <person name="Andreopoulos B."/>
            <person name="Baker S."/>
            <person name="Barry K."/>
            <person name="Bills G."/>
            <person name="Bluhm B."/>
            <person name="Cannon C."/>
            <person name="Castanera R."/>
            <person name="Culley D."/>
            <person name="Daum C."/>
            <person name="Ezra D."/>
            <person name="Gonzalez J."/>
            <person name="Henrissat B."/>
            <person name="Kuo A."/>
            <person name="Liang C."/>
            <person name="Lipzen A."/>
            <person name="Lutzoni F."/>
            <person name="Magnuson J."/>
            <person name="Mondo S."/>
            <person name="Nolan M."/>
            <person name="Ohm R."/>
            <person name="Pangilinan J."/>
            <person name="Park H.-J."/>
            <person name="Ramirez L."/>
            <person name="Alfaro M."/>
            <person name="Sun H."/>
            <person name="Tritt A."/>
            <person name="Yoshinaga Y."/>
            <person name="Zwiers L.-H."/>
            <person name="Turgeon B."/>
            <person name="Goodwin S."/>
            <person name="Spatafora J."/>
            <person name="Crous P."/>
            <person name="Grigoriev I."/>
        </authorList>
    </citation>
    <scope>NUCLEOTIDE SEQUENCE</scope>
    <source>
        <strain evidence="1">ATCC 200398</strain>
    </source>
</reference>
<keyword evidence="2" id="KW-1185">Reference proteome</keyword>
<name>A0ACB6Q9Y1_9PLEO</name>
<organism evidence="1 2">
    <name type="scientific">Lindgomyces ingoldianus</name>
    <dbReference type="NCBI Taxonomy" id="673940"/>
    <lineage>
        <taxon>Eukaryota</taxon>
        <taxon>Fungi</taxon>
        <taxon>Dikarya</taxon>
        <taxon>Ascomycota</taxon>
        <taxon>Pezizomycotina</taxon>
        <taxon>Dothideomycetes</taxon>
        <taxon>Pleosporomycetidae</taxon>
        <taxon>Pleosporales</taxon>
        <taxon>Lindgomycetaceae</taxon>
        <taxon>Lindgomyces</taxon>
    </lineage>
</organism>
<sequence>SQHYLTPCEENAVDDFVLHMDILGQPIRIKYIPAIAFSATRYRPEADRPLKPPGVNWAKRLERRRPELIARTRKPQDWNRLNIYDKSLH</sequence>
<proteinExistence type="predicted"/>
<comment type="caution">
    <text evidence="1">The sequence shown here is derived from an EMBL/GenBank/DDBJ whole genome shotgun (WGS) entry which is preliminary data.</text>
</comment>
<evidence type="ECO:0000313" key="1">
    <source>
        <dbReference type="EMBL" id="KAF2462951.1"/>
    </source>
</evidence>
<feature type="non-terminal residue" evidence="1">
    <location>
        <position position="1"/>
    </location>
</feature>
<dbReference type="EMBL" id="MU003556">
    <property type="protein sequence ID" value="KAF2462951.1"/>
    <property type="molecule type" value="Genomic_DNA"/>
</dbReference>
<gene>
    <name evidence="1" type="ORF">BDR25DRAFT_385237</name>
</gene>